<dbReference type="Proteomes" id="UP000483293">
    <property type="component" value="Unassembled WGS sequence"/>
</dbReference>
<evidence type="ECO:0008006" key="3">
    <source>
        <dbReference type="Google" id="ProtNLM"/>
    </source>
</evidence>
<evidence type="ECO:0000313" key="2">
    <source>
        <dbReference type="Proteomes" id="UP000483293"/>
    </source>
</evidence>
<keyword evidence="2" id="KW-1185">Reference proteome</keyword>
<comment type="caution">
    <text evidence="1">The sequence shown here is derived from an EMBL/GenBank/DDBJ whole genome shotgun (WGS) entry which is preliminary data.</text>
</comment>
<dbReference type="EMBL" id="WHZV01000005">
    <property type="protein sequence ID" value="NEG55461.1"/>
    <property type="molecule type" value="Genomic_DNA"/>
</dbReference>
<reference evidence="1 2" key="1">
    <citation type="submission" date="2019-10" db="EMBL/GenBank/DDBJ databases">
        <title>Bifidobacterium from non-human primates.</title>
        <authorList>
            <person name="Modesto M."/>
        </authorList>
    </citation>
    <scope>NUCLEOTIDE SEQUENCE [LARGE SCALE GENOMIC DNA]</scope>
    <source>
        <strain evidence="1 2">SMA15</strain>
    </source>
</reference>
<sequence>MHDIIPRLKPDELRRSLGWIACWWIQNFCVVGSEPAYDLPYEFSPEYMEFTFYCYALDKYGRRRFNHVFLSRPKSSNKSGLAGLYSLFESLGPCRFLGWAKGGETYTFLGRTYTYRPGEPMGRPIRGPNILCLANAEEQTDNIYSVIKNNCEMGPLSALRGYGLDVGETRILLPEGGSIKPGTAGAASKDGGKQTFVPMDESHLTVLPAGKAMYHTVKRNLAKRMGDAEPWLFETTTMYRPGENSIAEETYRTAHDIQEGRLKHDQHLLFDHRYSDLPIEDIAKPDKLRKALYESYGSAAKSPDGRDYIFLPDHRMVPVDIHGRSEEGYTLMSPGVEPGPSRKGWVDVRGPIADILDPSSDVGDSVRYYLNSLTSVSDAWIAEPLIQNHLAGVNLFAGLPEGTDLDEAAVWREVISEDDAITLGFDGSLSDDATALVGCRVRDGLLFLIRLEQKPEGPEAAGWRVDVDAFDRAARSMLDDYNVVGFFADPPYWRDVIIGWERDYAHLDLVGNPMDPMMVNTNQRNQMMPAYVDVHTAFSKEWEPTSDDDEPVIGDIALLADPRFVAHWRNARRKNFRQTNPDGSPQYMVYKETKNGPLKIDACIAGVLAYMARMRYLSQRPHDMRLRTHVTRVEY</sequence>
<accession>A0A6L9SW85</accession>
<gene>
    <name evidence="1" type="ORF">GFD21_06735</name>
</gene>
<organism evidence="1 2">
    <name type="scientific">Bifidobacterium platyrrhinorum</name>
    <dbReference type="NCBI Taxonomy" id="2661628"/>
    <lineage>
        <taxon>Bacteria</taxon>
        <taxon>Bacillati</taxon>
        <taxon>Actinomycetota</taxon>
        <taxon>Actinomycetes</taxon>
        <taxon>Bifidobacteriales</taxon>
        <taxon>Bifidobacteriaceae</taxon>
        <taxon>Bifidobacterium</taxon>
    </lineage>
</organism>
<name>A0A6L9SW85_9BIFI</name>
<dbReference type="AlphaFoldDB" id="A0A6L9SW85"/>
<evidence type="ECO:0000313" key="1">
    <source>
        <dbReference type="EMBL" id="NEG55461.1"/>
    </source>
</evidence>
<proteinExistence type="predicted"/>
<protein>
    <recommendedName>
        <fullName evidence="3">Terminase</fullName>
    </recommendedName>
</protein>
<dbReference type="RefSeq" id="WP_163197310.1">
    <property type="nucleotide sequence ID" value="NZ_WHZV01000005.1"/>
</dbReference>